<dbReference type="Proteomes" id="UP001601992">
    <property type="component" value="Unassembled WGS sequence"/>
</dbReference>
<dbReference type="RefSeq" id="WP_387406026.1">
    <property type="nucleotide sequence ID" value="NZ_JBIAQY010000013.1"/>
</dbReference>
<proteinExistence type="predicted"/>
<dbReference type="EMBL" id="JBIAQY010000013">
    <property type="protein sequence ID" value="MFF3572446.1"/>
    <property type="molecule type" value="Genomic_DNA"/>
</dbReference>
<sequence length="67" mass="6971">MATPSPGMVRADRLWGQVEQYSASAPLQLWAPSACGNGDCRNDGQYNNPDATTSAPATTMGAATAIR</sequence>
<gene>
    <name evidence="2" type="ORF">ACFYXQ_32230</name>
</gene>
<keyword evidence="3" id="KW-1185">Reference proteome</keyword>
<organism evidence="2 3">
    <name type="scientific">Nocardia jiangxiensis</name>
    <dbReference type="NCBI Taxonomy" id="282685"/>
    <lineage>
        <taxon>Bacteria</taxon>
        <taxon>Bacillati</taxon>
        <taxon>Actinomycetota</taxon>
        <taxon>Actinomycetes</taxon>
        <taxon>Mycobacteriales</taxon>
        <taxon>Nocardiaceae</taxon>
        <taxon>Nocardia</taxon>
    </lineage>
</organism>
<name>A0ABW6S835_9NOCA</name>
<evidence type="ECO:0000313" key="2">
    <source>
        <dbReference type="EMBL" id="MFF3572446.1"/>
    </source>
</evidence>
<accession>A0ABW6S835</accession>
<feature type="region of interest" description="Disordered" evidence="1">
    <location>
        <begin position="46"/>
        <end position="67"/>
    </location>
</feature>
<reference evidence="2 3" key="1">
    <citation type="submission" date="2024-10" db="EMBL/GenBank/DDBJ databases">
        <title>The Natural Products Discovery Center: Release of the First 8490 Sequenced Strains for Exploring Actinobacteria Biosynthetic Diversity.</title>
        <authorList>
            <person name="Kalkreuter E."/>
            <person name="Kautsar S.A."/>
            <person name="Yang D."/>
            <person name="Bader C.D."/>
            <person name="Teijaro C.N."/>
            <person name="Fluegel L."/>
            <person name="Davis C.M."/>
            <person name="Simpson J.R."/>
            <person name="Lauterbach L."/>
            <person name="Steele A.D."/>
            <person name="Gui C."/>
            <person name="Meng S."/>
            <person name="Li G."/>
            <person name="Viehrig K."/>
            <person name="Ye F."/>
            <person name="Su P."/>
            <person name="Kiefer A.F."/>
            <person name="Nichols A."/>
            <person name="Cepeda A.J."/>
            <person name="Yan W."/>
            <person name="Fan B."/>
            <person name="Jiang Y."/>
            <person name="Adhikari A."/>
            <person name="Zheng C.-J."/>
            <person name="Schuster L."/>
            <person name="Cowan T.M."/>
            <person name="Smanski M.J."/>
            <person name="Chevrette M.G."/>
            <person name="De Carvalho L.P.S."/>
            <person name="Shen B."/>
        </authorList>
    </citation>
    <scope>NUCLEOTIDE SEQUENCE [LARGE SCALE GENOMIC DNA]</scope>
    <source>
        <strain evidence="2 3">NPDC002593</strain>
    </source>
</reference>
<evidence type="ECO:0000313" key="3">
    <source>
        <dbReference type="Proteomes" id="UP001601992"/>
    </source>
</evidence>
<evidence type="ECO:0000256" key="1">
    <source>
        <dbReference type="SAM" id="MobiDB-lite"/>
    </source>
</evidence>
<protein>
    <submittedName>
        <fullName evidence="2">Uncharacterized protein</fullName>
    </submittedName>
</protein>
<comment type="caution">
    <text evidence="2">The sequence shown here is derived from an EMBL/GenBank/DDBJ whole genome shotgun (WGS) entry which is preliminary data.</text>
</comment>
<feature type="compositionally biased region" description="Polar residues" evidence="1">
    <location>
        <begin position="46"/>
        <end position="57"/>
    </location>
</feature>